<evidence type="ECO:0000313" key="1">
    <source>
        <dbReference type="EMBL" id="PSB56259.1"/>
    </source>
</evidence>
<dbReference type="EMBL" id="PVWO01000136">
    <property type="protein sequence ID" value="PSB56259.1"/>
    <property type="molecule type" value="Genomic_DNA"/>
</dbReference>
<reference evidence="1 2" key="1">
    <citation type="submission" date="2018-03" db="EMBL/GenBank/DDBJ databases">
        <title>The ancient ancestry and fast evolution of plastids.</title>
        <authorList>
            <person name="Moore K.R."/>
            <person name="Magnabosco C."/>
            <person name="Momper L."/>
            <person name="Gold D.A."/>
            <person name="Bosak T."/>
            <person name="Fournier G.P."/>
        </authorList>
    </citation>
    <scope>NUCLEOTIDE SEQUENCE [LARGE SCALE GENOMIC DNA]</scope>
    <source>
        <strain evidence="1 2">CCALA 037</strain>
    </source>
</reference>
<dbReference type="Proteomes" id="UP000238937">
    <property type="component" value="Unassembled WGS sequence"/>
</dbReference>
<accession>A0A2T1GF78</accession>
<gene>
    <name evidence="1" type="ORF">C7B77_12460</name>
</gene>
<name>A0A2T1GF78_9CYAN</name>
<sequence>MSFIDALIDRNLAFWRSNWSDRYKCQCAIIEPQTRSIRCKKLKSLPDADPIDRRSKTNSRFDRFVRSTHILHQYLLTIILW</sequence>
<keyword evidence="2" id="KW-1185">Reference proteome</keyword>
<comment type="caution">
    <text evidence="1">The sequence shown here is derived from an EMBL/GenBank/DDBJ whole genome shotgun (WGS) entry which is preliminary data.</text>
</comment>
<dbReference type="AlphaFoldDB" id="A0A2T1GF78"/>
<evidence type="ECO:0000313" key="2">
    <source>
        <dbReference type="Proteomes" id="UP000238937"/>
    </source>
</evidence>
<organism evidence="1 2">
    <name type="scientific">Chamaesiphon polymorphus CCALA 037</name>
    <dbReference type="NCBI Taxonomy" id="2107692"/>
    <lineage>
        <taxon>Bacteria</taxon>
        <taxon>Bacillati</taxon>
        <taxon>Cyanobacteriota</taxon>
        <taxon>Cyanophyceae</taxon>
        <taxon>Gomontiellales</taxon>
        <taxon>Chamaesiphonaceae</taxon>
        <taxon>Chamaesiphon</taxon>
    </lineage>
</organism>
<protein>
    <submittedName>
        <fullName evidence="1">Uncharacterized protein</fullName>
    </submittedName>
</protein>
<proteinExistence type="predicted"/>